<dbReference type="GO" id="GO:0051536">
    <property type="term" value="F:iron-sulfur cluster binding"/>
    <property type="evidence" value="ECO:0007669"/>
    <property type="project" value="UniProtKB-KW"/>
</dbReference>
<keyword evidence="4" id="KW-0408">Iron</keyword>
<dbReference type="Pfam" id="PF04055">
    <property type="entry name" value="Radical_SAM"/>
    <property type="match status" value="1"/>
</dbReference>
<gene>
    <name evidence="7" type="ORF">Voc01_102690</name>
</gene>
<evidence type="ECO:0000256" key="3">
    <source>
        <dbReference type="ARBA" id="ARBA00022723"/>
    </source>
</evidence>
<keyword evidence="2" id="KW-0949">S-adenosyl-L-methionine</keyword>
<proteinExistence type="predicted"/>
<evidence type="ECO:0000313" key="8">
    <source>
        <dbReference type="Proteomes" id="UP000635606"/>
    </source>
</evidence>
<evidence type="ECO:0000256" key="4">
    <source>
        <dbReference type="ARBA" id="ARBA00023004"/>
    </source>
</evidence>
<dbReference type="CDD" id="cd01335">
    <property type="entry name" value="Radical_SAM"/>
    <property type="match status" value="1"/>
</dbReference>
<dbReference type="InterPro" id="IPR007197">
    <property type="entry name" value="rSAM"/>
</dbReference>
<reference evidence="7" key="1">
    <citation type="submission" date="2021-01" db="EMBL/GenBank/DDBJ databases">
        <title>Whole genome shotgun sequence of Virgisporangium ochraceum NBRC 16418.</title>
        <authorList>
            <person name="Komaki H."/>
            <person name="Tamura T."/>
        </authorList>
    </citation>
    <scope>NUCLEOTIDE SEQUENCE</scope>
    <source>
        <strain evidence="7">NBRC 16418</strain>
    </source>
</reference>
<dbReference type="EMBL" id="BOPH01000155">
    <property type="protein sequence ID" value="GIJ75352.1"/>
    <property type="molecule type" value="Genomic_DNA"/>
</dbReference>
<dbReference type="InterPro" id="IPR006638">
    <property type="entry name" value="Elp3/MiaA/NifB-like_rSAM"/>
</dbReference>
<dbReference type="SFLD" id="SFLDG01082">
    <property type="entry name" value="B12-binding_domain_containing"/>
    <property type="match status" value="1"/>
</dbReference>
<keyword evidence="8" id="KW-1185">Reference proteome</keyword>
<dbReference type="InterPro" id="IPR058240">
    <property type="entry name" value="rSAM_sf"/>
</dbReference>
<comment type="cofactor">
    <cofactor evidence="1">
        <name>[4Fe-4S] cluster</name>
        <dbReference type="ChEBI" id="CHEBI:49883"/>
    </cofactor>
</comment>
<dbReference type="SMART" id="SM00729">
    <property type="entry name" value="Elp3"/>
    <property type="match status" value="1"/>
</dbReference>
<dbReference type="AlphaFoldDB" id="A0A8J4A6C7"/>
<dbReference type="GO" id="GO:0003824">
    <property type="term" value="F:catalytic activity"/>
    <property type="evidence" value="ECO:0007669"/>
    <property type="project" value="InterPro"/>
</dbReference>
<dbReference type="SUPFAM" id="SSF102114">
    <property type="entry name" value="Radical SAM enzymes"/>
    <property type="match status" value="1"/>
</dbReference>
<evidence type="ECO:0000256" key="2">
    <source>
        <dbReference type="ARBA" id="ARBA00022691"/>
    </source>
</evidence>
<dbReference type="GO" id="GO:0046872">
    <property type="term" value="F:metal ion binding"/>
    <property type="evidence" value="ECO:0007669"/>
    <property type="project" value="UniProtKB-KW"/>
</dbReference>
<dbReference type="SFLD" id="SFLDS00029">
    <property type="entry name" value="Radical_SAM"/>
    <property type="match status" value="1"/>
</dbReference>
<evidence type="ECO:0000313" key="7">
    <source>
        <dbReference type="EMBL" id="GIJ75352.1"/>
    </source>
</evidence>
<dbReference type="Gene3D" id="3.80.30.20">
    <property type="entry name" value="tm_1862 like domain"/>
    <property type="match status" value="1"/>
</dbReference>
<feature type="domain" description="Radical SAM core" evidence="6">
    <location>
        <begin position="271"/>
        <end position="497"/>
    </location>
</feature>
<protein>
    <recommendedName>
        <fullName evidence="6">Radical SAM core domain-containing protein</fullName>
    </recommendedName>
</protein>
<dbReference type="PROSITE" id="PS51918">
    <property type="entry name" value="RADICAL_SAM"/>
    <property type="match status" value="1"/>
</dbReference>
<name>A0A8J4A6C7_9ACTN</name>
<evidence type="ECO:0000259" key="6">
    <source>
        <dbReference type="PROSITE" id="PS51918"/>
    </source>
</evidence>
<dbReference type="InterPro" id="IPR051198">
    <property type="entry name" value="BchE-like"/>
</dbReference>
<dbReference type="InterPro" id="IPR023404">
    <property type="entry name" value="rSAM_horseshoe"/>
</dbReference>
<dbReference type="PANTHER" id="PTHR43409:SF7">
    <property type="entry name" value="BLL1977 PROTEIN"/>
    <property type="match status" value="1"/>
</dbReference>
<evidence type="ECO:0000256" key="5">
    <source>
        <dbReference type="ARBA" id="ARBA00023014"/>
    </source>
</evidence>
<dbReference type="PANTHER" id="PTHR43409">
    <property type="entry name" value="ANAEROBIC MAGNESIUM-PROTOPORPHYRIN IX MONOMETHYL ESTER CYCLASE-RELATED"/>
    <property type="match status" value="1"/>
</dbReference>
<dbReference type="Proteomes" id="UP000635606">
    <property type="component" value="Unassembled WGS sequence"/>
</dbReference>
<organism evidence="7 8">
    <name type="scientific">Virgisporangium ochraceum</name>
    <dbReference type="NCBI Taxonomy" id="65505"/>
    <lineage>
        <taxon>Bacteria</taxon>
        <taxon>Bacillati</taxon>
        <taxon>Actinomycetota</taxon>
        <taxon>Actinomycetes</taxon>
        <taxon>Micromonosporales</taxon>
        <taxon>Micromonosporaceae</taxon>
        <taxon>Virgisporangium</taxon>
    </lineage>
</organism>
<accession>A0A8J4A6C7</accession>
<keyword evidence="5" id="KW-0411">Iron-sulfur</keyword>
<sequence length="559" mass="64009">MKMALLLSPSEQTLHTGLSLPPGTLGVLTAYQRAAGHTVDQYDLDTDLLRAHDDGVLRGADLEFLYDRDRVLGYLAGRPDPGIDRFCDVLLSGKPLAGLDIVGVSLGGSFSWMPIHSGFLLARFVQDRFGVPVAIGGNNIYYLTLFQDVYRDLWNALTRAFRFIIVGPGHRSLDEIARHAHEPGWPGASTTVDGLVARQPDGRITFTPKARAAVLRPDFHGLDLSWYRHWIEDESTAADPAKARAANNEQLFKWPPTLTQYAQRVYHRNPPRGRIPTLVIPYTFNYHCPYACAFCAESDRTDPLVIGEAERVVDDLEYLSAEYDTPYFYFYNNYFNLSKSFVKKFCAEVARRGLRIRWQDCARFNNLDLDLLTRIRDSGCQTLWFGMETGGERLMKVVNKRLTVDRVQAGLDLCRRLGIWANLEMIVGFPHETVHDFARTVRFLHGHRDLVNYFQANRYFVVPSSTMGRQPEAFGMTIVRDLYTYESLLAQNLAWFRSGRDLTTMPNNFDIYGFDEVGGRDHAEIRREGRKRLTLLHDMQRPEFYETRQMLRMLDSIVH</sequence>
<evidence type="ECO:0000256" key="1">
    <source>
        <dbReference type="ARBA" id="ARBA00001966"/>
    </source>
</evidence>
<keyword evidence="3" id="KW-0479">Metal-binding</keyword>
<comment type="caution">
    <text evidence="7">The sequence shown here is derived from an EMBL/GenBank/DDBJ whole genome shotgun (WGS) entry which is preliminary data.</text>
</comment>
<dbReference type="GO" id="GO:0005829">
    <property type="term" value="C:cytosol"/>
    <property type="evidence" value="ECO:0007669"/>
    <property type="project" value="TreeGrafter"/>
</dbReference>